<proteinExistence type="predicted"/>
<accession>A0A501WHJ6</accession>
<sequence>MRSKTAKLLIDHALTLATGVLLGVSLTVPVMSTDFVSAVSAVGSLLAGAGTVGLLLFGWLKADEWMNKMDFEKRDKILQSISEAIYDLNVIKEMCGYHSTALKHRAYLTENLEAFNDEVYEEDPATGEVKKASDHQDENIDDYSRALDRRNAELSHFDWSVDERLKSFQSNIIQANVHLVTLNDLDGSLDVGVFSTTSDIKGEVVGNGAYFGAFRPAISGLSDRPFRFNPITGSAIIR</sequence>
<reference evidence="2 3" key="1">
    <citation type="submission" date="2019-06" db="EMBL/GenBank/DDBJ databases">
        <title>A novel bacterium of genus Marinomonas, isolated from coastal sand.</title>
        <authorList>
            <person name="Huang H."/>
            <person name="Mo K."/>
            <person name="Hu Y."/>
        </authorList>
    </citation>
    <scope>NUCLEOTIDE SEQUENCE [LARGE SCALE GENOMIC DNA]</scope>
    <source>
        <strain evidence="2 3">HB171799</strain>
    </source>
</reference>
<organism evidence="2 3">
    <name type="scientific">Maribrevibacterium harenarium</name>
    <dbReference type="NCBI Taxonomy" id="2589817"/>
    <lineage>
        <taxon>Bacteria</taxon>
        <taxon>Pseudomonadati</taxon>
        <taxon>Pseudomonadota</taxon>
        <taxon>Gammaproteobacteria</taxon>
        <taxon>Oceanospirillales</taxon>
        <taxon>Oceanospirillaceae</taxon>
        <taxon>Maribrevibacterium</taxon>
    </lineage>
</organism>
<dbReference type="EMBL" id="VFRR01000057">
    <property type="protein sequence ID" value="TPE46561.1"/>
    <property type="molecule type" value="Genomic_DNA"/>
</dbReference>
<name>A0A501WHJ6_9GAMM</name>
<keyword evidence="1" id="KW-1133">Transmembrane helix</keyword>
<keyword evidence="1" id="KW-0472">Membrane</keyword>
<evidence type="ECO:0000256" key="1">
    <source>
        <dbReference type="SAM" id="Phobius"/>
    </source>
</evidence>
<dbReference type="AlphaFoldDB" id="A0A501WHJ6"/>
<protein>
    <submittedName>
        <fullName evidence="2">Uncharacterized protein</fullName>
    </submittedName>
</protein>
<gene>
    <name evidence="2" type="ORF">FJM67_15915</name>
</gene>
<feature type="transmembrane region" description="Helical" evidence="1">
    <location>
        <begin position="38"/>
        <end position="60"/>
    </location>
</feature>
<evidence type="ECO:0000313" key="2">
    <source>
        <dbReference type="EMBL" id="TPE46561.1"/>
    </source>
</evidence>
<evidence type="ECO:0000313" key="3">
    <source>
        <dbReference type="Proteomes" id="UP000315901"/>
    </source>
</evidence>
<keyword evidence="1" id="KW-0812">Transmembrane</keyword>
<dbReference type="Proteomes" id="UP000315901">
    <property type="component" value="Unassembled WGS sequence"/>
</dbReference>
<comment type="caution">
    <text evidence="2">The sequence shown here is derived from an EMBL/GenBank/DDBJ whole genome shotgun (WGS) entry which is preliminary data.</text>
</comment>
<dbReference type="RefSeq" id="WP_140591413.1">
    <property type="nucleotide sequence ID" value="NZ_VFRR01000057.1"/>
</dbReference>
<feature type="transmembrane region" description="Helical" evidence="1">
    <location>
        <begin position="12"/>
        <end position="32"/>
    </location>
</feature>
<keyword evidence="3" id="KW-1185">Reference proteome</keyword>
<feature type="non-terminal residue" evidence="2">
    <location>
        <position position="238"/>
    </location>
</feature>